<dbReference type="OrthoDB" id="10437147at2759"/>
<proteinExistence type="predicted"/>
<gene>
    <name evidence="2" type="ORF">CSKR_202582</name>
</gene>
<evidence type="ECO:0000313" key="2">
    <source>
        <dbReference type="EMBL" id="KAG5442603.1"/>
    </source>
</evidence>
<dbReference type="AlphaFoldDB" id="A0A8T1M071"/>
<accession>A0A8T1M071</accession>
<keyword evidence="3" id="KW-1185">Reference proteome</keyword>
<dbReference type="Proteomes" id="UP000286415">
    <property type="component" value="Unassembled WGS sequence"/>
</dbReference>
<name>A0A8T1M071_CLOSI</name>
<feature type="region of interest" description="Disordered" evidence="1">
    <location>
        <begin position="64"/>
        <end position="100"/>
    </location>
</feature>
<evidence type="ECO:0000256" key="1">
    <source>
        <dbReference type="SAM" id="MobiDB-lite"/>
    </source>
</evidence>
<sequence length="405" mass="44767">MSPDVDITGKAPSAMEPLNNMPIDGRSLNKYSKYVMQRDGGPAKLEQRLTNLFAQERQKIRGSAALDGATPTDPLQGVPGGRTPPIMSPVSPRTPYSLQPTDAESADLSALQTDGRIRQVVRLLSPLNRFSAEEIPISQPSKFESGITQAHQNMLLYDHPARPNPRIVGTGGARHSVGESEEFGGLFRDVEREALIRSAEDTVTSRAELREKRLVHGRASRWPVTTQEKKEGINRRSLDSALFPAYEAGDLVADPFGLYDPGHVPNILRSRGLRFKGFHRDHSSKFSLYRSPPHGLDSPTGIYLDGTSAQFGDSFRGDLPTQPPVVSLLKGDIRDSMVLADPSFGKSNWVLDLKSHSFRWTDADLVTVFQPTLSEFAHRSSDMTGLFPSWMTNELTLDTLLFQMT</sequence>
<evidence type="ECO:0000313" key="3">
    <source>
        <dbReference type="Proteomes" id="UP000286415"/>
    </source>
</evidence>
<reference evidence="2 3" key="1">
    <citation type="journal article" date="2018" name="Biotechnol. Adv.">
        <title>Improved genomic resources and new bioinformatic workflow for the carcinogenic parasite Clonorchis sinensis: Biotechnological implications.</title>
        <authorList>
            <person name="Wang D."/>
            <person name="Korhonen P.K."/>
            <person name="Gasser R.B."/>
            <person name="Young N.D."/>
        </authorList>
    </citation>
    <scope>NUCLEOTIDE SEQUENCE [LARGE SCALE GENOMIC DNA]</scope>
    <source>
        <strain evidence="2">Cs-k2</strain>
    </source>
</reference>
<protein>
    <submittedName>
        <fullName evidence="2">Uncharacterized protein</fullName>
    </submittedName>
</protein>
<feature type="region of interest" description="Disordered" evidence="1">
    <location>
        <begin position="1"/>
        <end position="22"/>
    </location>
</feature>
<reference evidence="2 3" key="2">
    <citation type="journal article" date="2021" name="Genomics">
        <title>High-quality reference genome for Clonorchis sinensis.</title>
        <authorList>
            <person name="Young N.D."/>
            <person name="Stroehlein A.J."/>
            <person name="Kinkar L."/>
            <person name="Wang T."/>
            <person name="Sohn W.M."/>
            <person name="Chang B.C.H."/>
            <person name="Kaur P."/>
            <person name="Weisz D."/>
            <person name="Dudchenko O."/>
            <person name="Aiden E.L."/>
            <person name="Korhonen P.K."/>
            <person name="Gasser R.B."/>
        </authorList>
    </citation>
    <scope>NUCLEOTIDE SEQUENCE [LARGE SCALE GENOMIC DNA]</scope>
    <source>
        <strain evidence="2">Cs-k2</strain>
    </source>
</reference>
<dbReference type="EMBL" id="NIRI02000056">
    <property type="protein sequence ID" value="KAG5442603.1"/>
    <property type="molecule type" value="Genomic_DNA"/>
</dbReference>
<organism evidence="2 3">
    <name type="scientific">Clonorchis sinensis</name>
    <name type="common">Chinese liver fluke</name>
    <dbReference type="NCBI Taxonomy" id="79923"/>
    <lineage>
        <taxon>Eukaryota</taxon>
        <taxon>Metazoa</taxon>
        <taxon>Spiralia</taxon>
        <taxon>Lophotrochozoa</taxon>
        <taxon>Platyhelminthes</taxon>
        <taxon>Trematoda</taxon>
        <taxon>Digenea</taxon>
        <taxon>Opisthorchiida</taxon>
        <taxon>Opisthorchiata</taxon>
        <taxon>Opisthorchiidae</taxon>
        <taxon>Clonorchis</taxon>
    </lineage>
</organism>
<comment type="caution">
    <text evidence="2">The sequence shown here is derived from an EMBL/GenBank/DDBJ whole genome shotgun (WGS) entry which is preliminary data.</text>
</comment>